<reference evidence="1 2" key="1">
    <citation type="submission" date="2018-04" db="EMBL/GenBank/DDBJ databases">
        <title>Genomic Encyclopedia of Archaeal and Bacterial Type Strains, Phase II (KMG-II): from individual species to whole genera.</title>
        <authorList>
            <person name="Goeker M."/>
        </authorList>
    </citation>
    <scope>NUCLEOTIDE SEQUENCE [LARGE SCALE GENOMIC DNA]</scope>
    <source>
        <strain evidence="1 2">DSM 21823</strain>
    </source>
</reference>
<protein>
    <submittedName>
        <fullName evidence="1">Uncharacterized protein</fullName>
    </submittedName>
</protein>
<organism evidence="1 2">
    <name type="scientific">Gemmobacter caeni</name>
    <dbReference type="NCBI Taxonomy" id="589035"/>
    <lineage>
        <taxon>Bacteria</taxon>
        <taxon>Pseudomonadati</taxon>
        <taxon>Pseudomonadota</taxon>
        <taxon>Alphaproteobacteria</taxon>
        <taxon>Rhodobacterales</taxon>
        <taxon>Paracoccaceae</taxon>
        <taxon>Gemmobacter</taxon>
    </lineage>
</organism>
<name>A0A2T6B8A1_9RHOB</name>
<sequence>MTAAVLYRRTEQARYRADGFEERMRQRLAADPGLNREVRAAWAGVERDILDRFRSMIPKTKADRDKGPKVFEVHHEIAVGKECFLLWLDETGSAAEAAAFTRGRLALTGDPAEFYAKAGLLEQETGPEPV</sequence>
<gene>
    <name evidence="1" type="ORF">C8N34_10262</name>
</gene>
<comment type="caution">
    <text evidence="1">The sequence shown here is derived from an EMBL/GenBank/DDBJ whole genome shotgun (WGS) entry which is preliminary data.</text>
</comment>
<evidence type="ECO:0000313" key="1">
    <source>
        <dbReference type="EMBL" id="PTX52284.1"/>
    </source>
</evidence>
<proteinExistence type="predicted"/>
<dbReference type="EMBL" id="QBKP01000002">
    <property type="protein sequence ID" value="PTX52284.1"/>
    <property type="molecule type" value="Genomic_DNA"/>
</dbReference>
<dbReference type="Proteomes" id="UP000244224">
    <property type="component" value="Unassembled WGS sequence"/>
</dbReference>
<accession>A0A2T6B8A1</accession>
<keyword evidence="2" id="KW-1185">Reference proteome</keyword>
<dbReference type="AlphaFoldDB" id="A0A2T6B8A1"/>
<evidence type="ECO:0000313" key="2">
    <source>
        <dbReference type="Proteomes" id="UP000244224"/>
    </source>
</evidence>